<dbReference type="AlphaFoldDB" id="A0A0G0S9T6"/>
<reference evidence="1 2" key="1">
    <citation type="journal article" date="2015" name="Nature">
        <title>rRNA introns, odd ribosomes, and small enigmatic genomes across a large radiation of phyla.</title>
        <authorList>
            <person name="Brown C.T."/>
            <person name="Hug L.A."/>
            <person name="Thomas B.C."/>
            <person name="Sharon I."/>
            <person name="Castelle C.J."/>
            <person name="Singh A."/>
            <person name="Wilkins M.J."/>
            <person name="Williams K.H."/>
            <person name="Banfield J.F."/>
        </authorList>
    </citation>
    <scope>NUCLEOTIDE SEQUENCE [LARGE SCALE GENOMIC DNA]</scope>
</reference>
<evidence type="ECO:0000313" key="1">
    <source>
        <dbReference type="EMBL" id="KKR31535.1"/>
    </source>
</evidence>
<accession>A0A0G0S9T6</accession>
<dbReference type="EMBL" id="LBXO01000057">
    <property type="protein sequence ID" value="KKR31535.1"/>
    <property type="molecule type" value="Genomic_DNA"/>
</dbReference>
<sequence>MKEKWELILDCRKIAPEALFADVRKLASIFNCFIISCNHLLIINSIFFRDCKVVWGGELKAFQQAEREVGSFNQGFSFSAVCIDSDDPEEDIKKAASQRDVFADAINDPLQIALRFAREIVESDIKLFLCSPLAVACIHDRPSIAQNNLAMVYWPGKSIVAQELKERVEWLIITPPSRTSIEEVVEVAEQLQKGG</sequence>
<organism evidence="1 2">
    <name type="scientific">Candidatus Falkowbacteria bacterium GW2011_GWF2_39_8</name>
    <dbReference type="NCBI Taxonomy" id="1618642"/>
    <lineage>
        <taxon>Bacteria</taxon>
        <taxon>Candidatus Falkowiibacteriota</taxon>
    </lineage>
</organism>
<dbReference type="Proteomes" id="UP000034137">
    <property type="component" value="Unassembled WGS sequence"/>
</dbReference>
<gene>
    <name evidence="1" type="ORF">UT64_C0057G0005</name>
</gene>
<comment type="caution">
    <text evidence="1">The sequence shown here is derived from an EMBL/GenBank/DDBJ whole genome shotgun (WGS) entry which is preliminary data.</text>
</comment>
<proteinExistence type="predicted"/>
<protein>
    <submittedName>
        <fullName evidence="1">Uncharacterized protein</fullName>
    </submittedName>
</protein>
<evidence type="ECO:0000313" key="2">
    <source>
        <dbReference type="Proteomes" id="UP000034137"/>
    </source>
</evidence>
<name>A0A0G0S9T6_9BACT</name>